<evidence type="ECO:0000313" key="8">
    <source>
        <dbReference type="EMBL" id="KAA6433473.1"/>
    </source>
</evidence>
<name>A0A5M8QER3_9BACT</name>
<keyword evidence="3 6" id="KW-1133">Transmembrane helix</keyword>
<keyword evidence="2 6" id="KW-0812">Transmembrane</keyword>
<feature type="region of interest" description="Disordered" evidence="5">
    <location>
        <begin position="285"/>
        <end position="308"/>
    </location>
</feature>
<keyword evidence="11" id="KW-1185">Reference proteome</keyword>
<dbReference type="GO" id="GO:0016491">
    <property type="term" value="F:oxidoreductase activity"/>
    <property type="evidence" value="ECO:0007669"/>
    <property type="project" value="UniProtKB-KW"/>
</dbReference>
<dbReference type="Proteomes" id="UP001570846">
    <property type="component" value="Unassembled WGS sequence"/>
</dbReference>
<dbReference type="InterPro" id="IPR006694">
    <property type="entry name" value="Fatty_acid_hydroxylase"/>
</dbReference>
<feature type="domain" description="Fatty acid hydroxylase" evidence="7">
    <location>
        <begin position="117"/>
        <end position="251"/>
    </location>
</feature>
<dbReference type="Proteomes" id="UP000323866">
    <property type="component" value="Unassembled WGS sequence"/>
</dbReference>
<evidence type="ECO:0000256" key="6">
    <source>
        <dbReference type="SAM" id="Phobius"/>
    </source>
</evidence>
<evidence type="ECO:0000256" key="4">
    <source>
        <dbReference type="ARBA" id="ARBA00023136"/>
    </source>
</evidence>
<organism evidence="8 10">
    <name type="scientific">Rufibacter glacialis</name>
    <dbReference type="NCBI Taxonomy" id="1259555"/>
    <lineage>
        <taxon>Bacteria</taxon>
        <taxon>Pseudomonadati</taxon>
        <taxon>Bacteroidota</taxon>
        <taxon>Cytophagia</taxon>
        <taxon>Cytophagales</taxon>
        <taxon>Hymenobacteraceae</taxon>
        <taxon>Rufibacter</taxon>
    </lineage>
</organism>
<dbReference type="EC" id="1.-.-.-" evidence="9"/>
<comment type="subcellular location">
    <subcellularLocation>
        <location evidence="1">Membrane</location>
    </subcellularLocation>
</comment>
<dbReference type="GO" id="GO:0008610">
    <property type="term" value="P:lipid biosynthetic process"/>
    <property type="evidence" value="ECO:0007669"/>
    <property type="project" value="InterPro"/>
</dbReference>
<feature type="transmembrane region" description="Helical" evidence="6">
    <location>
        <begin position="60"/>
        <end position="82"/>
    </location>
</feature>
<evidence type="ECO:0000256" key="2">
    <source>
        <dbReference type="ARBA" id="ARBA00022692"/>
    </source>
</evidence>
<evidence type="ECO:0000313" key="9">
    <source>
        <dbReference type="EMBL" id="MFA1771115.1"/>
    </source>
</evidence>
<protein>
    <submittedName>
        <fullName evidence="8">Sterol desaturase family protein</fullName>
        <ecNumber evidence="9">1.-.-.-</ecNumber>
    </submittedName>
</protein>
<dbReference type="Pfam" id="PF04116">
    <property type="entry name" value="FA_hydroxylase"/>
    <property type="match status" value="1"/>
</dbReference>
<reference evidence="8 10" key="1">
    <citation type="submission" date="2019-07" db="EMBL/GenBank/DDBJ databases">
        <authorList>
            <person name="Qu J.-H."/>
        </authorList>
    </citation>
    <scope>NUCLEOTIDE SEQUENCE [LARGE SCALE GENOMIC DNA]</scope>
    <source>
        <strain evidence="8 10">MDT1-10-3</strain>
    </source>
</reference>
<dbReference type="PANTHER" id="PTHR11863">
    <property type="entry name" value="STEROL DESATURASE"/>
    <property type="match status" value="1"/>
</dbReference>
<dbReference type="AlphaFoldDB" id="A0A5M8QER3"/>
<feature type="transmembrane region" description="Helical" evidence="6">
    <location>
        <begin position="29"/>
        <end position="48"/>
    </location>
</feature>
<dbReference type="OrthoDB" id="9770329at2"/>
<gene>
    <name evidence="9" type="ORF">ACD591_07415</name>
    <name evidence="8" type="ORF">FOE74_13465</name>
</gene>
<dbReference type="RefSeq" id="WP_149099132.1">
    <property type="nucleotide sequence ID" value="NZ_BMMG01000004.1"/>
</dbReference>
<evidence type="ECO:0000256" key="5">
    <source>
        <dbReference type="SAM" id="MobiDB-lite"/>
    </source>
</evidence>
<reference evidence="8 10" key="2">
    <citation type="submission" date="2019-09" db="EMBL/GenBank/DDBJ databases">
        <title>A bacterium isolated from glacier soil.</title>
        <authorList>
            <person name="Liu Q."/>
        </authorList>
    </citation>
    <scope>NUCLEOTIDE SEQUENCE [LARGE SCALE GENOMIC DNA]</scope>
    <source>
        <strain evidence="8 10">MDT1-10-3</strain>
    </source>
</reference>
<evidence type="ECO:0000313" key="11">
    <source>
        <dbReference type="Proteomes" id="UP001570846"/>
    </source>
</evidence>
<comment type="caution">
    <text evidence="8">The sequence shown here is derived from an EMBL/GenBank/DDBJ whole genome shotgun (WGS) entry which is preliminary data.</text>
</comment>
<dbReference type="EMBL" id="JBGOGF010000003">
    <property type="protein sequence ID" value="MFA1771115.1"/>
    <property type="molecule type" value="Genomic_DNA"/>
</dbReference>
<dbReference type="GO" id="GO:0005506">
    <property type="term" value="F:iron ion binding"/>
    <property type="evidence" value="ECO:0007669"/>
    <property type="project" value="InterPro"/>
</dbReference>
<evidence type="ECO:0000256" key="1">
    <source>
        <dbReference type="ARBA" id="ARBA00004370"/>
    </source>
</evidence>
<evidence type="ECO:0000259" key="7">
    <source>
        <dbReference type="Pfam" id="PF04116"/>
    </source>
</evidence>
<dbReference type="GO" id="GO:0016020">
    <property type="term" value="C:membrane"/>
    <property type="evidence" value="ECO:0007669"/>
    <property type="project" value="UniProtKB-SubCell"/>
</dbReference>
<keyword evidence="4 6" id="KW-0472">Membrane</keyword>
<proteinExistence type="predicted"/>
<dbReference type="EMBL" id="VKKZ01000021">
    <property type="protein sequence ID" value="KAA6433473.1"/>
    <property type="molecule type" value="Genomic_DNA"/>
</dbReference>
<evidence type="ECO:0000313" key="10">
    <source>
        <dbReference type="Proteomes" id="UP000323866"/>
    </source>
</evidence>
<dbReference type="InterPro" id="IPR050307">
    <property type="entry name" value="Sterol_Desaturase_Related"/>
</dbReference>
<reference evidence="9 11" key="3">
    <citation type="submission" date="2024-08" db="EMBL/GenBank/DDBJ databases">
        <authorList>
            <person name="Wei W."/>
        </authorList>
    </citation>
    <scope>NUCLEOTIDE SEQUENCE [LARGE SCALE GENOMIC DNA]</scope>
    <source>
        <strain evidence="9 11">XU2</strain>
    </source>
</reference>
<keyword evidence="9" id="KW-0560">Oxidoreductase</keyword>
<accession>A0A5M8QER3</accession>
<evidence type="ECO:0000256" key="3">
    <source>
        <dbReference type="ARBA" id="ARBA00022989"/>
    </source>
</evidence>
<sequence length="308" mass="36545">MYFDLLWQSFRDYAWYLGAELLHPHWGNYVYWLLGLSLAVYLLELVLPWRTDQARIRQDFWLDGFYLFFNFFLFSLIGFYAISNVAVHAFQDVLALVGVQNLVAIEIKTWPVWAQLLTLFVLRDFIHWNVHRLLHRVPWLWEFHKVHHSVHQMGFAAHMRFHWMENVVYRTLEYVPLAMIGFGLQDFFLVHIVALSIGHLNHANVRLPLGPLKYVFNNPQMHIWHHAKRLPQPYGANFGISLSLWDYLFKTAYVPQDGRDIELGFEESEAFPRKWHQQMLHGIWPPAPERSLPEKDPGPSPSFGQELR</sequence>